<evidence type="ECO:0000256" key="1">
    <source>
        <dbReference type="ARBA" id="ARBA00022723"/>
    </source>
</evidence>
<keyword evidence="3" id="KW-0862">Zinc</keyword>
<dbReference type="AlphaFoldDB" id="A0A8C7TLE2"/>
<dbReference type="PROSITE" id="PS50950">
    <property type="entry name" value="ZF_THAP"/>
    <property type="match status" value="1"/>
</dbReference>
<dbReference type="PANTHER" id="PTHR46289">
    <property type="entry name" value="52 KDA REPRESSOR OF THE INHIBITOR OF THE PROTEIN KINASE-LIKE PROTEIN-RELATED"/>
    <property type="match status" value="1"/>
</dbReference>
<accession>A0A8C7TLE2</accession>
<keyword evidence="8" id="KW-1185">Reference proteome</keyword>
<dbReference type="GO" id="GO:0003677">
    <property type="term" value="F:DNA binding"/>
    <property type="evidence" value="ECO:0007669"/>
    <property type="project" value="UniProtKB-UniRule"/>
</dbReference>
<feature type="domain" description="THAP-type" evidence="6">
    <location>
        <begin position="1"/>
        <end position="81"/>
    </location>
</feature>
<reference evidence="7" key="3">
    <citation type="submission" date="2025-09" db="UniProtKB">
        <authorList>
            <consortium name="Ensembl"/>
        </authorList>
    </citation>
    <scope>IDENTIFICATION</scope>
</reference>
<dbReference type="SUPFAM" id="SSF57716">
    <property type="entry name" value="Glucocorticoid receptor-like (DNA-binding domain)"/>
    <property type="match status" value="1"/>
</dbReference>
<evidence type="ECO:0000256" key="5">
    <source>
        <dbReference type="PROSITE-ProRule" id="PRU00309"/>
    </source>
</evidence>
<dbReference type="InterPro" id="IPR006612">
    <property type="entry name" value="THAP_Znf"/>
</dbReference>
<keyword evidence="4 5" id="KW-0238">DNA-binding</keyword>
<evidence type="ECO:0000259" key="6">
    <source>
        <dbReference type="PROSITE" id="PS50950"/>
    </source>
</evidence>
<dbReference type="Ensembl" id="ENSOMYT00000091012.2">
    <property type="protein sequence ID" value="ENSOMYP00000083561.2"/>
    <property type="gene ID" value="ENSOMYG00000038535.2"/>
</dbReference>
<sequence>MANFCAAPNCTIKSNRSASLFFRFPMHTERCKQWVENCHGKDLEDKTPDQLNRHYRLCAKQFEPSVICKAVSDTDAICLAFVLA</sequence>
<keyword evidence="1" id="KW-0479">Metal-binding</keyword>
<dbReference type="GeneTree" id="ENSGT00940000169601"/>
<reference evidence="7" key="2">
    <citation type="submission" date="2025-08" db="UniProtKB">
        <authorList>
            <consortium name="Ensembl"/>
        </authorList>
    </citation>
    <scope>IDENTIFICATION</scope>
</reference>
<proteinExistence type="predicted"/>
<evidence type="ECO:0000256" key="3">
    <source>
        <dbReference type="ARBA" id="ARBA00022833"/>
    </source>
</evidence>
<protein>
    <recommendedName>
        <fullName evidence="6">THAP-type domain-containing protein</fullName>
    </recommendedName>
</protein>
<dbReference type="SMART" id="SM00980">
    <property type="entry name" value="THAP"/>
    <property type="match status" value="1"/>
</dbReference>
<dbReference type="PANTHER" id="PTHR46289:SF16">
    <property type="entry name" value="52 KDA REPRESSOR OF THE INHIBITOR OF THE PROTEIN KINASE"/>
    <property type="match status" value="1"/>
</dbReference>
<dbReference type="InterPro" id="IPR052958">
    <property type="entry name" value="IFN-induced_PKR_regulator"/>
</dbReference>
<dbReference type="Proteomes" id="UP000694395">
    <property type="component" value="Chromosome 12"/>
</dbReference>
<name>A0A8C7TLE2_ONCMY</name>
<evidence type="ECO:0000313" key="8">
    <source>
        <dbReference type="Proteomes" id="UP000694395"/>
    </source>
</evidence>
<organism evidence="7 8">
    <name type="scientific">Oncorhynchus mykiss</name>
    <name type="common">Rainbow trout</name>
    <name type="synonym">Salmo gairdneri</name>
    <dbReference type="NCBI Taxonomy" id="8022"/>
    <lineage>
        <taxon>Eukaryota</taxon>
        <taxon>Metazoa</taxon>
        <taxon>Chordata</taxon>
        <taxon>Craniata</taxon>
        <taxon>Vertebrata</taxon>
        <taxon>Euteleostomi</taxon>
        <taxon>Actinopterygii</taxon>
        <taxon>Neopterygii</taxon>
        <taxon>Teleostei</taxon>
        <taxon>Protacanthopterygii</taxon>
        <taxon>Salmoniformes</taxon>
        <taxon>Salmonidae</taxon>
        <taxon>Salmoninae</taxon>
        <taxon>Oncorhynchus</taxon>
    </lineage>
</organism>
<keyword evidence="2 5" id="KW-0863">Zinc-finger</keyword>
<evidence type="ECO:0000256" key="2">
    <source>
        <dbReference type="ARBA" id="ARBA00022771"/>
    </source>
</evidence>
<dbReference type="GO" id="GO:0008270">
    <property type="term" value="F:zinc ion binding"/>
    <property type="evidence" value="ECO:0007669"/>
    <property type="project" value="UniProtKB-KW"/>
</dbReference>
<evidence type="ECO:0000256" key="4">
    <source>
        <dbReference type="ARBA" id="ARBA00023125"/>
    </source>
</evidence>
<reference evidence="7" key="1">
    <citation type="submission" date="2020-07" db="EMBL/GenBank/DDBJ databases">
        <title>A long reads based de novo assembly of the rainbow trout Arlee double haploid line genome.</title>
        <authorList>
            <person name="Gao G."/>
            <person name="Palti Y."/>
        </authorList>
    </citation>
    <scope>NUCLEOTIDE SEQUENCE [LARGE SCALE GENOMIC DNA]</scope>
</reference>
<evidence type="ECO:0000313" key="7">
    <source>
        <dbReference type="Ensembl" id="ENSOMYP00000083561.2"/>
    </source>
</evidence>
<dbReference type="Pfam" id="PF05485">
    <property type="entry name" value="THAP"/>
    <property type="match status" value="1"/>
</dbReference>